<accession>A0ABC8V388</accession>
<dbReference type="AlphaFoldDB" id="A0ABC8V388"/>
<sequence length="118" mass="12605">MGRSFRVMGYFLGEREKGIPLMWAGRWSLGVGCCASLGSVWVQWICGGDGLSGGQGWWGSVVLGGFHGGGYGLVGCGRHEDGVVKELERDGDGGGGVADNCRSWWLGIATEIVLRRRE</sequence>
<protein>
    <submittedName>
        <fullName evidence="1">Uncharacterized protein</fullName>
    </submittedName>
</protein>
<dbReference type="Proteomes" id="UP001642360">
    <property type="component" value="Unassembled WGS sequence"/>
</dbReference>
<gene>
    <name evidence="1" type="ORF">ILEXP_LOCUS58403</name>
</gene>
<evidence type="ECO:0000313" key="1">
    <source>
        <dbReference type="EMBL" id="CAK9187813.1"/>
    </source>
</evidence>
<reference evidence="1 2" key="1">
    <citation type="submission" date="2024-02" db="EMBL/GenBank/DDBJ databases">
        <authorList>
            <person name="Vignale AGUSTIN F."/>
            <person name="Sosa J E."/>
            <person name="Modenutti C."/>
        </authorList>
    </citation>
    <scope>NUCLEOTIDE SEQUENCE [LARGE SCALE GENOMIC DNA]</scope>
</reference>
<organism evidence="1 2">
    <name type="scientific">Ilex paraguariensis</name>
    <name type="common">yerba mate</name>
    <dbReference type="NCBI Taxonomy" id="185542"/>
    <lineage>
        <taxon>Eukaryota</taxon>
        <taxon>Viridiplantae</taxon>
        <taxon>Streptophyta</taxon>
        <taxon>Embryophyta</taxon>
        <taxon>Tracheophyta</taxon>
        <taxon>Spermatophyta</taxon>
        <taxon>Magnoliopsida</taxon>
        <taxon>eudicotyledons</taxon>
        <taxon>Gunneridae</taxon>
        <taxon>Pentapetalae</taxon>
        <taxon>asterids</taxon>
        <taxon>campanulids</taxon>
        <taxon>Aquifoliales</taxon>
        <taxon>Aquifoliaceae</taxon>
        <taxon>Ilex</taxon>
    </lineage>
</organism>
<dbReference type="EMBL" id="CAUOFW020010146">
    <property type="protein sequence ID" value="CAK9187813.1"/>
    <property type="molecule type" value="Genomic_DNA"/>
</dbReference>
<keyword evidence="2" id="KW-1185">Reference proteome</keyword>
<comment type="caution">
    <text evidence="1">The sequence shown here is derived from an EMBL/GenBank/DDBJ whole genome shotgun (WGS) entry which is preliminary data.</text>
</comment>
<evidence type="ECO:0000313" key="2">
    <source>
        <dbReference type="Proteomes" id="UP001642360"/>
    </source>
</evidence>
<proteinExistence type="predicted"/>
<name>A0ABC8V388_9AQUA</name>